<dbReference type="AlphaFoldDB" id="A0A5C7I9P0"/>
<evidence type="ECO:0000313" key="1">
    <source>
        <dbReference type="EMBL" id="TXG65887.1"/>
    </source>
</evidence>
<comment type="caution">
    <text evidence="1">The sequence shown here is derived from an EMBL/GenBank/DDBJ whole genome shotgun (WGS) entry which is preliminary data.</text>
</comment>
<dbReference type="Gene3D" id="3.30.420.140">
    <property type="entry name" value="YqgF/RNase H-like domain"/>
    <property type="match status" value="1"/>
</dbReference>
<dbReference type="OrthoDB" id="10261669at2759"/>
<evidence type="ECO:0000313" key="2">
    <source>
        <dbReference type="Proteomes" id="UP000323000"/>
    </source>
</evidence>
<dbReference type="InterPro" id="IPR012337">
    <property type="entry name" value="RNaseH-like_sf"/>
</dbReference>
<keyword evidence="2" id="KW-1185">Reference proteome</keyword>
<reference evidence="2" key="1">
    <citation type="journal article" date="2019" name="Gigascience">
        <title>De novo genome assembly of the endangered Acer yangbiense, a plant species with extremely small populations endemic to Yunnan Province, China.</title>
        <authorList>
            <person name="Yang J."/>
            <person name="Wariss H.M."/>
            <person name="Tao L."/>
            <person name="Zhang R."/>
            <person name="Yun Q."/>
            <person name="Hollingsworth P."/>
            <person name="Dao Z."/>
            <person name="Luo G."/>
            <person name="Guo H."/>
            <person name="Ma Y."/>
            <person name="Sun W."/>
        </authorList>
    </citation>
    <scope>NUCLEOTIDE SEQUENCE [LARGE SCALE GENOMIC DNA]</scope>
    <source>
        <strain evidence="2">cv. Malutang</strain>
    </source>
</reference>
<accession>A0A5C7I9P0</accession>
<dbReference type="EMBL" id="VAHF01000003">
    <property type="protein sequence ID" value="TXG65887.1"/>
    <property type="molecule type" value="Genomic_DNA"/>
</dbReference>
<sequence>MFKELIKRNPSKRGRFLGLCINEKHVDLAVSDPDNLYAVPLSAVHRHEGSMDLMVDKFRTLISEHNLAGFVVQYPYGTNKTITKTEFGEEHRKHMDFVVEHNVKFILEDLNLPQLEPKEIIDKFVDARVLQGYLDCVHVSLELEKDDFHKNE</sequence>
<dbReference type="GO" id="GO:0000967">
    <property type="term" value="P:rRNA 5'-end processing"/>
    <property type="evidence" value="ECO:0007669"/>
    <property type="project" value="TreeGrafter"/>
</dbReference>
<dbReference type="PANTHER" id="PTHR33317:SF1">
    <property type="entry name" value="POLYNUCLEOTIDYL TRANSFERASE, RIBONUCLEASE H-LIKE SUPERFAMILY PROTEIN"/>
    <property type="match status" value="1"/>
</dbReference>
<gene>
    <name evidence="1" type="ORF">EZV62_007162</name>
</gene>
<dbReference type="PANTHER" id="PTHR33317">
    <property type="entry name" value="POLYNUCLEOTIDYL TRANSFERASE, RIBONUCLEASE H-LIKE SUPERFAMILY PROTEIN"/>
    <property type="match status" value="1"/>
</dbReference>
<protein>
    <submittedName>
        <fullName evidence="1">Uncharacterized protein</fullName>
    </submittedName>
</protein>
<dbReference type="SUPFAM" id="SSF53098">
    <property type="entry name" value="Ribonuclease H-like"/>
    <property type="match status" value="1"/>
</dbReference>
<proteinExistence type="predicted"/>
<dbReference type="InterPro" id="IPR005227">
    <property type="entry name" value="YqgF"/>
</dbReference>
<name>A0A5C7I9P0_9ROSI</name>
<dbReference type="Proteomes" id="UP000323000">
    <property type="component" value="Chromosome 3"/>
</dbReference>
<organism evidence="1 2">
    <name type="scientific">Acer yangbiense</name>
    <dbReference type="NCBI Taxonomy" id="1000413"/>
    <lineage>
        <taxon>Eukaryota</taxon>
        <taxon>Viridiplantae</taxon>
        <taxon>Streptophyta</taxon>
        <taxon>Embryophyta</taxon>
        <taxon>Tracheophyta</taxon>
        <taxon>Spermatophyta</taxon>
        <taxon>Magnoliopsida</taxon>
        <taxon>eudicotyledons</taxon>
        <taxon>Gunneridae</taxon>
        <taxon>Pentapetalae</taxon>
        <taxon>rosids</taxon>
        <taxon>malvids</taxon>
        <taxon>Sapindales</taxon>
        <taxon>Sapindaceae</taxon>
        <taxon>Hippocastanoideae</taxon>
        <taxon>Acereae</taxon>
        <taxon>Acer</taxon>
    </lineage>
</organism>
<dbReference type="InterPro" id="IPR037027">
    <property type="entry name" value="YqgF/RNaseH-like_dom_sf"/>
</dbReference>